<dbReference type="Proteomes" id="UP001344888">
    <property type="component" value="Unassembled WGS sequence"/>
</dbReference>
<sequence length="184" mass="21685">MRKRTFILIAILSAVLFSTVVFPYSILSVYPTVSVKVDDMRQQTYNEDLVVFRTLFEEKALQPDYVVSHSIALLLLYEMNWLTDANHHMKRIEWAQLLTNIQLVKSELIRLGFQEEGLSDEVKMYLEQMIDLTMQMEETVVYHVNKKATYSRKRIATTIRNLQNDMASSLNLYLHFWQAYYSGK</sequence>
<organism evidence="1 2">
    <name type="scientific">Metasolibacillus meyeri</name>
    <dbReference type="NCBI Taxonomy" id="1071052"/>
    <lineage>
        <taxon>Bacteria</taxon>
        <taxon>Bacillati</taxon>
        <taxon>Bacillota</taxon>
        <taxon>Bacilli</taxon>
        <taxon>Bacillales</taxon>
        <taxon>Caryophanaceae</taxon>
        <taxon>Metasolibacillus</taxon>
    </lineage>
</organism>
<proteinExistence type="predicted"/>
<accession>A0AAW9NVN4</accession>
<evidence type="ECO:0000313" key="2">
    <source>
        <dbReference type="Proteomes" id="UP001344888"/>
    </source>
</evidence>
<gene>
    <name evidence="1" type="ORF">P9B03_15705</name>
</gene>
<evidence type="ECO:0000313" key="1">
    <source>
        <dbReference type="EMBL" id="MEC1179945.1"/>
    </source>
</evidence>
<reference evidence="1 2" key="1">
    <citation type="submission" date="2023-03" db="EMBL/GenBank/DDBJ databases">
        <title>Bacillus Genome Sequencing.</title>
        <authorList>
            <person name="Dunlap C."/>
        </authorList>
    </citation>
    <scope>NUCLEOTIDE SEQUENCE [LARGE SCALE GENOMIC DNA]</scope>
    <source>
        <strain evidence="1 2">B-59205</strain>
    </source>
</reference>
<dbReference type="AlphaFoldDB" id="A0AAW9NVN4"/>
<protein>
    <submittedName>
        <fullName evidence="1">Uncharacterized protein</fullName>
    </submittedName>
</protein>
<comment type="caution">
    <text evidence="1">The sequence shown here is derived from an EMBL/GenBank/DDBJ whole genome shotgun (WGS) entry which is preliminary data.</text>
</comment>
<dbReference type="RefSeq" id="WP_326124436.1">
    <property type="nucleotide sequence ID" value="NZ_JARSFG010000020.1"/>
</dbReference>
<name>A0AAW9NVN4_9BACL</name>
<keyword evidence="2" id="KW-1185">Reference proteome</keyword>
<dbReference type="EMBL" id="JARSFG010000020">
    <property type="protein sequence ID" value="MEC1179945.1"/>
    <property type="molecule type" value="Genomic_DNA"/>
</dbReference>